<dbReference type="InterPro" id="IPR004107">
    <property type="entry name" value="Integrase_SAM-like_N"/>
</dbReference>
<dbReference type="Pfam" id="PF13495">
    <property type="entry name" value="Phage_int_SAM_4"/>
    <property type="match status" value="1"/>
</dbReference>
<dbReference type="SUPFAM" id="SSF56349">
    <property type="entry name" value="DNA breaking-rejoining enzymes"/>
    <property type="match status" value="1"/>
</dbReference>
<name>A0A4R6N265_9BURK</name>
<dbReference type="InterPro" id="IPR044068">
    <property type="entry name" value="CB"/>
</dbReference>
<evidence type="ECO:0000259" key="7">
    <source>
        <dbReference type="PROSITE" id="PS51900"/>
    </source>
</evidence>
<comment type="caution">
    <text evidence="8">The sequence shown here is derived from an EMBL/GenBank/DDBJ whole genome shotgun (WGS) entry which is preliminary data.</text>
</comment>
<evidence type="ECO:0000313" key="8">
    <source>
        <dbReference type="EMBL" id="TDP09167.1"/>
    </source>
</evidence>
<evidence type="ECO:0000256" key="1">
    <source>
        <dbReference type="ARBA" id="ARBA00008857"/>
    </source>
</evidence>
<dbReference type="NCBIfam" id="NF011946">
    <property type="entry name" value="PRK15417.1"/>
    <property type="match status" value="1"/>
</dbReference>
<dbReference type="GO" id="GO:0006310">
    <property type="term" value="P:DNA recombination"/>
    <property type="evidence" value="ECO:0007669"/>
    <property type="project" value="UniProtKB-KW"/>
</dbReference>
<accession>A0A4R6N265</accession>
<dbReference type="InterPro" id="IPR002104">
    <property type="entry name" value="Integrase_catalytic"/>
</dbReference>
<evidence type="ECO:0000256" key="5">
    <source>
        <dbReference type="PROSITE-ProRule" id="PRU01248"/>
    </source>
</evidence>
<dbReference type="EMBL" id="SNXE01000005">
    <property type="protein sequence ID" value="TDP09167.1"/>
    <property type="molecule type" value="Genomic_DNA"/>
</dbReference>
<proteinExistence type="inferred from homology"/>
<protein>
    <submittedName>
        <fullName evidence="8">Integron integrase</fullName>
    </submittedName>
</protein>
<dbReference type="InterPro" id="IPR011946">
    <property type="entry name" value="Integrase_integron-type"/>
</dbReference>
<dbReference type="GO" id="GO:0003677">
    <property type="term" value="F:DNA binding"/>
    <property type="evidence" value="ECO:0007669"/>
    <property type="project" value="UniProtKB-UniRule"/>
</dbReference>
<dbReference type="GO" id="GO:0015074">
    <property type="term" value="P:DNA integration"/>
    <property type="evidence" value="ECO:0007669"/>
    <property type="project" value="UniProtKB-KW"/>
</dbReference>
<dbReference type="Gene3D" id="1.10.443.10">
    <property type="entry name" value="Intergrase catalytic core"/>
    <property type="match status" value="1"/>
</dbReference>
<dbReference type="PANTHER" id="PTHR30349:SF64">
    <property type="entry name" value="PROPHAGE INTEGRASE INTD-RELATED"/>
    <property type="match status" value="1"/>
</dbReference>
<organism evidence="8 9">
    <name type="scientific">Roseateles asaccharophilus</name>
    <dbReference type="NCBI Taxonomy" id="582607"/>
    <lineage>
        <taxon>Bacteria</taxon>
        <taxon>Pseudomonadati</taxon>
        <taxon>Pseudomonadota</taxon>
        <taxon>Betaproteobacteria</taxon>
        <taxon>Burkholderiales</taxon>
        <taxon>Sphaerotilaceae</taxon>
        <taxon>Roseateles</taxon>
    </lineage>
</organism>
<dbReference type="Gene3D" id="1.10.150.130">
    <property type="match status" value="1"/>
</dbReference>
<dbReference type="InterPro" id="IPR010998">
    <property type="entry name" value="Integrase_recombinase_N"/>
</dbReference>
<dbReference type="AlphaFoldDB" id="A0A4R6N265"/>
<keyword evidence="4" id="KW-0233">DNA recombination</keyword>
<dbReference type="PROSITE" id="PS51898">
    <property type="entry name" value="TYR_RECOMBINASE"/>
    <property type="match status" value="1"/>
</dbReference>
<evidence type="ECO:0000259" key="6">
    <source>
        <dbReference type="PROSITE" id="PS51898"/>
    </source>
</evidence>
<comment type="similarity">
    <text evidence="1">Belongs to the 'phage' integrase family.</text>
</comment>
<evidence type="ECO:0000256" key="2">
    <source>
        <dbReference type="ARBA" id="ARBA00022908"/>
    </source>
</evidence>
<dbReference type="RefSeq" id="WP_133603794.1">
    <property type="nucleotide sequence ID" value="NZ_JAUFPJ010000003.1"/>
</dbReference>
<dbReference type="OrthoDB" id="9801717at2"/>
<feature type="domain" description="Core-binding (CB)" evidence="7">
    <location>
        <begin position="33"/>
        <end position="113"/>
    </location>
</feature>
<dbReference type="Proteomes" id="UP000295357">
    <property type="component" value="Unassembled WGS sequence"/>
</dbReference>
<evidence type="ECO:0000313" key="9">
    <source>
        <dbReference type="Proteomes" id="UP000295357"/>
    </source>
</evidence>
<keyword evidence="9" id="KW-1185">Reference proteome</keyword>
<keyword evidence="3 5" id="KW-0238">DNA-binding</keyword>
<sequence>MLPSVPGPFPARGTLRPPAAAGSAFKLPPLQAVRLLDQLRERIRYLHYSRRTEDVYVFWCRAFIRWHGLRHPAEMGGPEVEAFLSYLAAERGLAPSTHKQALSALLFLYGKVLGINLPWMQEIGRPRVSRRLPVVLSVEEVTRLLAQIPPGEHRLLARLLYGTGLRISEALQLRVKDLDFAQRALIVRAGKGGKDRVVMLPQALLTELREQLGRARLVWAADVEAGQAGVEMPYALERKYPRAGSAWTWFWVFPQDHLSTDPRSGLIRRHHLYDQTFQRTFKRALAAAGIAKPATPHTLRHCFATHLLQSGSDIRTVQELLGHSDVATTMIYTHVLKLGGGAVRSPLDSLPGAMPPQSGCW</sequence>
<dbReference type="PROSITE" id="PS51900">
    <property type="entry name" value="CB"/>
    <property type="match status" value="1"/>
</dbReference>
<dbReference type="Pfam" id="PF00589">
    <property type="entry name" value="Phage_integrase"/>
    <property type="match status" value="1"/>
</dbReference>
<dbReference type="NCBIfam" id="TIGR02249">
    <property type="entry name" value="integrase_gron"/>
    <property type="match status" value="1"/>
</dbReference>
<dbReference type="CDD" id="cd01193">
    <property type="entry name" value="INT_IntI_C"/>
    <property type="match status" value="1"/>
</dbReference>
<keyword evidence="2" id="KW-0229">DNA integration</keyword>
<dbReference type="InterPro" id="IPR013762">
    <property type="entry name" value="Integrase-like_cat_sf"/>
</dbReference>
<dbReference type="PANTHER" id="PTHR30349">
    <property type="entry name" value="PHAGE INTEGRASE-RELATED"/>
    <property type="match status" value="1"/>
</dbReference>
<dbReference type="InterPro" id="IPR011010">
    <property type="entry name" value="DNA_brk_join_enz"/>
</dbReference>
<evidence type="ECO:0000256" key="3">
    <source>
        <dbReference type="ARBA" id="ARBA00023125"/>
    </source>
</evidence>
<reference evidence="8 9" key="1">
    <citation type="submission" date="2019-03" db="EMBL/GenBank/DDBJ databases">
        <title>Genomic Encyclopedia of Type Strains, Phase IV (KMG-IV): sequencing the most valuable type-strain genomes for metagenomic binning, comparative biology and taxonomic classification.</title>
        <authorList>
            <person name="Goeker M."/>
        </authorList>
    </citation>
    <scope>NUCLEOTIDE SEQUENCE [LARGE SCALE GENOMIC DNA]</scope>
    <source>
        <strain evidence="8 9">DSM 25082</strain>
    </source>
</reference>
<evidence type="ECO:0000256" key="4">
    <source>
        <dbReference type="ARBA" id="ARBA00023172"/>
    </source>
</evidence>
<gene>
    <name evidence="8" type="ORF">DFR39_1052</name>
</gene>
<dbReference type="InterPro" id="IPR050090">
    <property type="entry name" value="Tyrosine_recombinase_XerCD"/>
</dbReference>
<feature type="domain" description="Tyr recombinase" evidence="6">
    <location>
        <begin position="131"/>
        <end position="345"/>
    </location>
</feature>